<accession>A0ABN1Q9K5</accession>
<proteinExistence type="predicted"/>
<name>A0ABN1Q9K5_9ACTN</name>
<reference evidence="1 2" key="1">
    <citation type="journal article" date="2019" name="Int. J. Syst. Evol. Microbiol.">
        <title>The Global Catalogue of Microorganisms (GCM) 10K type strain sequencing project: providing services to taxonomists for standard genome sequencing and annotation.</title>
        <authorList>
            <consortium name="The Broad Institute Genomics Platform"/>
            <consortium name="The Broad Institute Genome Sequencing Center for Infectious Disease"/>
            <person name="Wu L."/>
            <person name="Ma J."/>
        </authorList>
    </citation>
    <scope>NUCLEOTIDE SEQUENCE [LARGE SCALE GENOMIC DNA]</scope>
    <source>
        <strain evidence="1 2">JCM 11136</strain>
    </source>
</reference>
<organism evidence="1 2">
    <name type="scientific">Nonomuraea longicatena</name>
    <dbReference type="NCBI Taxonomy" id="83682"/>
    <lineage>
        <taxon>Bacteria</taxon>
        <taxon>Bacillati</taxon>
        <taxon>Actinomycetota</taxon>
        <taxon>Actinomycetes</taxon>
        <taxon>Streptosporangiales</taxon>
        <taxon>Streptosporangiaceae</taxon>
        <taxon>Nonomuraea</taxon>
    </lineage>
</organism>
<evidence type="ECO:0000313" key="1">
    <source>
        <dbReference type="EMBL" id="GAA0939537.1"/>
    </source>
</evidence>
<dbReference type="Proteomes" id="UP001501578">
    <property type="component" value="Unassembled WGS sequence"/>
</dbReference>
<evidence type="ECO:0000313" key="2">
    <source>
        <dbReference type="Proteomes" id="UP001501578"/>
    </source>
</evidence>
<dbReference type="EMBL" id="BAAAHQ010000025">
    <property type="protein sequence ID" value="GAA0939537.1"/>
    <property type="molecule type" value="Genomic_DNA"/>
</dbReference>
<keyword evidence="2" id="KW-1185">Reference proteome</keyword>
<comment type="caution">
    <text evidence="1">The sequence shown here is derived from an EMBL/GenBank/DDBJ whole genome shotgun (WGS) entry which is preliminary data.</text>
</comment>
<sequence>MSHHPIPPIENKRLDALVGHWHTRGKVPASDLEIVGTDTYEWPIGGFFLVHRADVRIGDDHVQVIEMIGPYDPATGTYPMRSFDNHGSFATMRASVDDDGVWTFAGDTERATLVITDDATMSADWERTDAATWHPWMTMSFTRLS</sequence>
<dbReference type="RefSeq" id="WP_343952474.1">
    <property type="nucleotide sequence ID" value="NZ_BAAAHQ010000025.1"/>
</dbReference>
<gene>
    <name evidence="1" type="ORF">GCM10009560_50320</name>
</gene>
<evidence type="ECO:0008006" key="3">
    <source>
        <dbReference type="Google" id="ProtNLM"/>
    </source>
</evidence>
<protein>
    <recommendedName>
        <fullName evidence="3">DUF1579 domain-containing protein</fullName>
    </recommendedName>
</protein>